<dbReference type="EMBL" id="BRPK01000010">
    <property type="protein sequence ID" value="GLB41813.1"/>
    <property type="molecule type" value="Genomic_DNA"/>
</dbReference>
<dbReference type="Gene3D" id="3.30.160.20">
    <property type="match status" value="1"/>
</dbReference>
<dbReference type="AlphaFoldDB" id="A0A9P3UQM4"/>
<dbReference type="PROSITE" id="PS50137">
    <property type="entry name" value="DS_RBD"/>
    <property type="match status" value="1"/>
</dbReference>
<proteinExistence type="predicted"/>
<evidence type="ECO:0000256" key="1">
    <source>
        <dbReference type="PROSITE-ProRule" id="PRU00266"/>
    </source>
</evidence>
<evidence type="ECO:0000313" key="4">
    <source>
        <dbReference type="Proteomes" id="UP001063166"/>
    </source>
</evidence>
<dbReference type="Proteomes" id="UP001063166">
    <property type="component" value="Unassembled WGS sequence"/>
</dbReference>
<keyword evidence="4" id="KW-1185">Reference proteome</keyword>
<evidence type="ECO:0000313" key="3">
    <source>
        <dbReference type="EMBL" id="GLB41813.1"/>
    </source>
</evidence>
<keyword evidence="1" id="KW-0694">RNA-binding</keyword>
<organism evidence="3 4">
    <name type="scientific">Lyophyllum shimeji</name>
    <name type="common">Hon-shimeji</name>
    <name type="synonym">Tricholoma shimeji</name>
    <dbReference type="NCBI Taxonomy" id="47721"/>
    <lineage>
        <taxon>Eukaryota</taxon>
        <taxon>Fungi</taxon>
        <taxon>Dikarya</taxon>
        <taxon>Basidiomycota</taxon>
        <taxon>Agaricomycotina</taxon>
        <taxon>Agaricomycetes</taxon>
        <taxon>Agaricomycetidae</taxon>
        <taxon>Agaricales</taxon>
        <taxon>Tricholomatineae</taxon>
        <taxon>Lyophyllaceae</taxon>
        <taxon>Lyophyllum</taxon>
    </lineage>
</organism>
<evidence type="ECO:0000259" key="2">
    <source>
        <dbReference type="PROSITE" id="PS50137"/>
    </source>
</evidence>
<comment type="caution">
    <text evidence="3">The sequence shown here is derived from an EMBL/GenBank/DDBJ whole genome shotgun (WGS) entry which is preliminary data.</text>
</comment>
<dbReference type="SUPFAM" id="SSF54768">
    <property type="entry name" value="dsRNA-binding domain-like"/>
    <property type="match status" value="1"/>
</dbReference>
<dbReference type="GO" id="GO:0003723">
    <property type="term" value="F:RNA binding"/>
    <property type="evidence" value="ECO:0007669"/>
    <property type="project" value="UniProtKB-UniRule"/>
</dbReference>
<gene>
    <name evidence="3" type="ORF">LshimejAT787_1004130</name>
</gene>
<dbReference type="SMART" id="SM00358">
    <property type="entry name" value="DSRM"/>
    <property type="match status" value="1"/>
</dbReference>
<sequence length="92" mass="9850">MSSRNVLAYGPSHQIRLPSPGNYSGALHNYMQEKKQLHLLSWAEIPSMTSNPTLWTVHCKIGGEIKGTGVASQKAAARQAAAKQACESLSSA</sequence>
<name>A0A9P3UQM4_LYOSH</name>
<dbReference type="OrthoDB" id="3246846at2759"/>
<reference evidence="3" key="1">
    <citation type="submission" date="2022-07" db="EMBL/GenBank/DDBJ databases">
        <title>The genome of Lyophyllum shimeji provides insight into the initial evolution of ectomycorrhizal fungal genome.</title>
        <authorList>
            <person name="Kobayashi Y."/>
            <person name="Shibata T."/>
            <person name="Hirakawa H."/>
            <person name="Shigenobu S."/>
            <person name="Nishiyama T."/>
            <person name="Yamada A."/>
            <person name="Hasebe M."/>
            <person name="Kawaguchi M."/>
        </authorList>
    </citation>
    <scope>NUCLEOTIDE SEQUENCE</scope>
    <source>
        <strain evidence="3">AT787</strain>
    </source>
</reference>
<dbReference type="InterPro" id="IPR014720">
    <property type="entry name" value="dsRBD_dom"/>
</dbReference>
<protein>
    <recommendedName>
        <fullName evidence="2">DRBM domain-containing protein</fullName>
    </recommendedName>
</protein>
<dbReference type="Pfam" id="PF00035">
    <property type="entry name" value="dsrm"/>
    <property type="match status" value="1"/>
</dbReference>
<feature type="domain" description="DRBM" evidence="2">
    <location>
        <begin position="22"/>
        <end position="91"/>
    </location>
</feature>
<accession>A0A9P3UQM4</accession>